<dbReference type="AlphaFoldDB" id="A0A4R1F6C6"/>
<dbReference type="CDD" id="cd01029">
    <property type="entry name" value="TOPRIM_primases"/>
    <property type="match status" value="1"/>
</dbReference>
<gene>
    <name evidence="3" type="ORF">DFR71_6656</name>
</gene>
<protein>
    <recommendedName>
        <fullName evidence="5">Toprim domain-containing protein</fullName>
    </recommendedName>
</protein>
<evidence type="ECO:0008006" key="5">
    <source>
        <dbReference type="Google" id="ProtNLM"/>
    </source>
</evidence>
<feature type="region of interest" description="Disordered" evidence="2">
    <location>
        <begin position="930"/>
        <end position="978"/>
    </location>
</feature>
<evidence type="ECO:0000313" key="3">
    <source>
        <dbReference type="EMBL" id="TCJ88114.1"/>
    </source>
</evidence>
<dbReference type="Proteomes" id="UP000294856">
    <property type="component" value="Unassembled WGS sequence"/>
</dbReference>
<proteinExistence type="predicted"/>
<dbReference type="EMBL" id="SMFR01000013">
    <property type="protein sequence ID" value="TCJ88114.1"/>
    <property type="molecule type" value="Genomic_DNA"/>
</dbReference>
<reference evidence="3 4" key="1">
    <citation type="submission" date="2019-03" db="EMBL/GenBank/DDBJ databases">
        <title>Genomic Encyclopedia of Type Strains, Phase IV (KMG-IV): sequencing the most valuable type-strain genomes for metagenomic binning, comparative biology and taxonomic classification.</title>
        <authorList>
            <person name="Goeker M."/>
        </authorList>
    </citation>
    <scope>NUCLEOTIDE SEQUENCE [LARGE SCALE GENOMIC DNA]</scope>
    <source>
        <strain evidence="3 4">DSM 44684</strain>
    </source>
</reference>
<organism evidence="3 4">
    <name type="scientific">Nocardia alba</name>
    <dbReference type="NCBI Taxonomy" id="225051"/>
    <lineage>
        <taxon>Bacteria</taxon>
        <taxon>Bacillati</taxon>
        <taxon>Actinomycetota</taxon>
        <taxon>Actinomycetes</taxon>
        <taxon>Mycobacteriales</taxon>
        <taxon>Nocardiaceae</taxon>
        <taxon>Nocardia</taxon>
    </lineage>
</organism>
<dbReference type="SUPFAM" id="SSF56731">
    <property type="entry name" value="DNA primase core"/>
    <property type="match status" value="1"/>
</dbReference>
<accession>A0A4R1F6C6</accession>
<comment type="caution">
    <text evidence="3">The sequence shown here is derived from an EMBL/GenBank/DDBJ whole genome shotgun (WGS) entry which is preliminary data.</text>
</comment>
<evidence type="ECO:0000256" key="1">
    <source>
        <dbReference type="SAM" id="Coils"/>
    </source>
</evidence>
<name>A0A4R1F6C6_9NOCA</name>
<evidence type="ECO:0000313" key="4">
    <source>
        <dbReference type="Proteomes" id="UP000294856"/>
    </source>
</evidence>
<dbReference type="Pfam" id="PF13155">
    <property type="entry name" value="Toprim_2"/>
    <property type="match status" value="1"/>
</dbReference>
<dbReference type="STRING" id="1210063.GCA_001612665_06509"/>
<keyword evidence="1" id="KW-0175">Coiled coil</keyword>
<dbReference type="InterPro" id="IPR034154">
    <property type="entry name" value="TOPRIM_DnaG/twinkle"/>
</dbReference>
<evidence type="ECO:0000256" key="2">
    <source>
        <dbReference type="SAM" id="MobiDB-lite"/>
    </source>
</evidence>
<dbReference type="Gene3D" id="3.40.1360.10">
    <property type="match status" value="1"/>
</dbReference>
<dbReference type="RefSeq" id="WP_067460315.1">
    <property type="nucleotide sequence ID" value="NZ_SMFR01000013.1"/>
</dbReference>
<feature type="compositionally biased region" description="Low complexity" evidence="2">
    <location>
        <begin position="932"/>
        <end position="944"/>
    </location>
</feature>
<feature type="region of interest" description="Disordered" evidence="2">
    <location>
        <begin position="86"/>
        <end position="111"/>
    </location>
</feature>
<sequence>MTEQTTGPRSWVTVTTKLESVMGPGRTAGSWTQYCCPVHEADGRRHRPSLGAKYLADAGRTKIECYAGCPDEQILDVLGLQVRDLYDTPRGPGRGHGSRAPQPTRAPSRAERAIEAAGLPLQSHKPDLGVQRSGWRSTAGYEYVRADGSVAGAVRRREARFEHGTGKQFVQHSWNPGTGAWDPTGFEKIPYRLPQVLDAIADGDRVLYVCEGEKDVHAAESAGLVATTNAGGALNWTAEHAQWLEGAPTVIVVVDQDAAGYRRAEKVMSSLVGLVPRVRVVGAATGKDLHDHLQCGHEIADLVPVAGLDPFTPISEPTPPAAGDNVIPGGTPMSEYLLMPSGDAPAQQSDDLDSMSMQWRMFMQAMMQKLFEAVSEAIEQKIRYDEWKAQLAEEDRRKADAEQAAARAAAEARLRKLREKGLTNASRTEIAEAVRDAAIWAGDSALAKQSLDELAVHVEKRYGLHIDASTGTVTPSAQTEQAPELLVALRQAEMERADQARLRIAQNRMVQMIAAQADLTDEVRDELYGEIAKWVDNPTPKQLDLLSKKLKATGVGEETTTKMRLVAVYLGQPGQVVPLGQLGEYESAVATRELRRLPEALVSHGEEAKARVDELLVRYQDAQRVGGPTASLRERLAETVAVMDPEDQQLARERGTAIRSDPTGKFAKLWPEHVDRDELTSAVRVYATVAPKADLAAGKAAAEGNPADPDAVALAKRAAVHRKTIEKAIDKGKGLHELERDQLRLMLADIEAGKSVTPELMWLDERTAASVDRERAERIAQQTARTTERQAEQILESGTTPIGATRRSGVELKRVIDAHTQLATGRANLPDVEQSGRLEQLDAKLQTLRVPEGVRNRLHHHLDQSAGDASVVGKQARRIAEVWAERRDAVVEANSPQPQAAAGYDSEDRRAQMARDLKSAGLSPAKVAQRMAADAGAAHPAAAATQTSAGGKKRTTRRGAGVQRTHHRGKGQGPSMGR</sequence>
<keyword evidence="4" id="KW-1185">Reference proteome</keyword>
<feature type="coiled-coil region" evidence="1">
    <location>
        <begin position="384"/>
        <end position="411"/>
    </location>
</feature>
<feature type="region of interest" description="Disordered" evidence="2">
    <location>
        <begin position="890"/>
        <end position="910"/>
    </location>
</feature>